<gene>
    <name evidence="2" type="ORF">AB0K40_03015</name>
</gene>
<dbReference type="Proteomes" id="UP001552427">
    <property type="component" value="Unassembled WGS sequence"/>
</dbReference>
<dbReference type="RefSeq" id="WP_364444829.1">
    <property type="nucleotide sequence ID" value="NZ_JBFARM010000001.1"/>
</dbReference>
<keyword evidence="3" id="KW-1185">Reference proteome</keyword>
<name>A0ABV3GVZ6_9ACTN</name>
<evidence type="ECO:0000313" key="2">
    <source>
        <dbReference type="EMBL" id="MEV4284453.1"/>
    </source>
</evidence>
<protein>
    <recommendedName>
        <fullName evidence="4">FXSXX-COOH protein</fullName>
    </recommendedName>
</protein>
<feature type="region of interest" description="Disordered" evidence="1">
    <location>
        <begin position="1"/>
        <end position="54"/>
    </location>
</feature>
<sequence>MLGPDAGGRGREHSSPAADRLPPGSSESTCSGTAGPPSPGFQVPEELLGDLRDSLRDTPPAVFAAVMRAPRDHLEELRSAELLLSFT</sequence>
<dbReference type="EMBL" id="JBFARM010000001">
    <property type="protein sequence ID" value="MEV4284453.1"/>
    <property type="molecule type" value="Genomic_DNA"/>
</dbReference>
<organism evidence="2 3">
    <name type="scientific">Nonomuraea bangladeshensis</name>
    <dbReference type="NCBI Taxonomy" id="404385"/>
    <lineage>
        <taxon>Bacteria</taxon>
        <taxon>Bacillati</taxon>
        <taxon>Actinomycetota</taxon>
        <taxon>Actinomycetes</taxon>
        <taxon>Streptosporangiales</taxon>
        <taxon>Streptosporangiaceae</taxon>
        <taxon>Nonomuraea</taxon>
    </lineage>
</organism>
<evidence type="ECO:0008006" key="4">
    <source>
        <dbReference type="Google" id="ProtNLM"/>
    </source>
</evidence>
<evidence type="ECO:0000256" key="1">
    <source>
        <dbReference type="SAM" id="MobiDB-lite"/>
    </source>
</evidence>
<reference evidence="2 3" key="1">
    <citation type="submission" date="2024-06" db="EMBL/GenBank/DDBJ databases">
        <title>The Natural Products Discovery Center: Release of the First 8490 Sequenced Strains for Exploring Actinobacteria Biosynthetic Diversity.</title>
        <authorList>
            <person name="Kalkreuter E."/>
            <person name="Kautsar S.A."/>
            <person name="Yang D."/>
            <person name="Bader C.D."/>
            <person name="Teijaro C.N."/>
            <person name="Fluegel L."/>
            <person name="Davis C.M."/>
            <person name="Simpson J.R."/>
            <person name="Lauterbach L."/>
            <person name="Steele A.D."/>
            <person name="Gui C."/>
            <person name="Meng S."/>
            <person name="Li G."/>
            <person name="Viehrig K."/>
            <person name="Ye F."/>
            <person name="Su P."/>
            <person name="Kiefer A.F."/>
            <person name="Nichols A."/>
            <person name="Cepeda A.J."/>
            <person name="Yan W."/>
            <person name="Fan B."/>
            <person name="Jiang Y."/>
            <person name="Adhikari A."/>
            <person name="Zheng C.-J."/>
            <person name="Schuster L."/>
            <person name="Cowan T.M."/>
            <person name="Smanski M.J."/>
            <person name="Chevrette M.G."/>
            <person name="De Carvalho L.P.S."/>
            <person name="Shen B."/>
        </authorList>
    </citation>
    <scope>NUCLEOTIDE SEQUENCE [LARGE SCALE GENOMIC DNA]</scope>
    <source>
        <strain evidence="2 3">NPDC049574</strain>
    </source>
</reference>
<evidence type="ECO:0000313" key="3">
    <source>
        <dbReference type="Proteomes" id="UP001552427"/>
    </source>
</evidence>
<comment type="caution">
    <text evidence="2">The sequence shown here is derived from an EMBL/GenBank/DDBJ whole genome shotgun (WGS) entry which is preliminary data.</text>
</comment>
<proteinExistence type="predicted"/>
<accession>A0ABV3GVZ6</accession>